<dbReference type="Proteomes" id="UP000823399">
    <property type="component" value="Unassembled WGS sequence"/>
</dbReference>
<dbReference type="RefSeq" id="XP_041296632.1">
    <property type="nucleotide sequence ID" value="XM_041433385.1"/>
</dbReference>
<dbReference type="GeneID" id="64695644"/>
<dbReference type="OrthoDB" id="2638553at2759"/>
<evidence type="ECO:0000313" key="3">
    <source>
        <dbReference type="Proteomes" id="UP000823399"/>
    </source>
</evidence>
<sequence>MTLRTLQLDFQDWKSNTNATEDGLPIRSVILPGCKNKLAWQKRKKEEKEMANQTGIADSTEGQGPPKKHTLDSGIINGWNQTTVDCPIGEKVHLDNFTIHSWTLVHSPTYWTHLHHDLDAPELTDLYQNRKKIQETWHGEIVTLLSSDMLIQPPGQFHAVYTPVTLFATGGHFYNYETMHLTELSQYIDHKQGRTLTNQVHEHSLENFQRMVINLLRISHYINCNKYVATSTEKPKFKTNTTKLVHEKTLLCAV</sequence>
<protein>
    <recommendedName>
        <fullName evidence="4">JmjC domain-containing protein</fullName>
    </recommendedName>
</protein>
<evidence type="ECO:0008006" key="4">
    <source>
        <dbReference type="Google" id="ProtNLM"/>
    </source>
</evidence>
<dbReference type="AlphaFoldDB" id="A0A9P7FFC8"/>
<evidence type="ECO:0000256" key="1">
    <source>
        <dbReference type="SAM" id="MobiDB-lite"/>
    </source>
</evidence>
<comment type="caution">
    <text evidence="2">The sequence shown here is derived from an EMBL/GenBank/DDBJ whole genome shotgun (WGS) entry which is preliminary data.</text>
</comment>
<feature type="region of interest" description="Disordered" evidence="1">
    <location>
        <begin position="46"/>
        <end position="74"/>
    </location>
</feature>
<keyword evidence="3" id="KW-1185">Reference proteome</keyword>
<proteinExistence type="predicted"/>
<feature type="compositionally biased region" description="Polar residues" evidence="1">
    <location>
        <begin position="51"/>
        <end position="62"/>
    </location>
</feature>
<name>A0A9P7FFC8_9AGAM</name>
<reference evidence="2" key="1">
    <citation type="journal article" date="2020" name="New Phytol.">
        <title>Comparative genomics reveals dynamic genome evolution in host specialist ectomycorrhizal fungi.</title>
        <authorList>
            <person name="Lofgren L.A."/>
            <person name="Nguyen N.H."/>
            <person name="Vilgalys R."/>
            <person name="Ruytinx J."/>
            <person name="Liao H.L."/>
            <person name="Branco S."/>
            <person name="Kuo A."/>
            <person name="LaButti K."/>
            <person name="Lipzen A."/>
            <person name="Andreopoulos W."/>
            <person name="Pangilinan J."/>
            <person name="Riley R."/>
            <person name="Hundley H."/>
            <person name="Na H."/>
            <person name="Barry K."/>
            <person name="Grigoriev I.V."/>
            <person name="Stajich J.E."/>
            <person name="Kennedy P.G."/>
        </authorList>
    </citation>
    <scope>NUCLEOTIDE SEQUENCE</scope>
    <source>
        <strain evidence="2">FC423</strain>
    </source>
</reference>
<dbReference type="EMBL" id="JABBWM010000009">
    <property type="protein sequence ID" value="KAG2114684.1"/>
    <property type="molecule type" value="Genomic_DNA"/>
</dbReference>
<accession>A0A9P7FFC8</accession>
<evidence type="ECO:0000313" key="2">
    <source>
        <dbReference type="EMBL" id="KAG2114684.1"/>
    </source>
</evidence>
<organism evidence="2 3">
    <name type="scientific">Suillus discolor</name>
    <dbReference type="NCBI Taxonomy" id="1912936"/>
    <lineage>
        <taxon>Eukaryota</taxon>
        <taxon>Fungi</taxon>
        <taxon>Dikarya</taxon>
        <taxon>Basidiomycota</taxon>
        <taxon>Agaricomycotina</taxon>
        <taxon>Agaricomycetes</taxon>
        <taxon>Agaricomycetidae</taxon>
        <taxon>Boletales</taxon>
        <taxon>Suillineae</taxon>
        <taxon>Suillaceae</taxon>
        <taxon>Suillus</taxon>
    </lineage>
</organism>
<gene>
    <name evidence="2" type="ORF">F5147DRAFT_649847</name>
</gene>